<keyword evidence="1" id="KW-0812">Transmembrane</keyword>
<keyword evidence="1" id="KW-1133">Transmembrane helix</keyword>
<sequence length="83" mass="9377">MSKSSCSKRKDFLLETCRSLKYSCSFFSIHFFTGMLKLRNPFTPPKLLQNLFLLCLLAAALCFHTLKWGGTAKLGVLPISPVY</sequence>
<evidence type="ECO:0000256" key="1">
    <source>
        <dbReference type="SAM" id="Phobius"/>
    </source>
</evidence>
<reference evidence="2" key="1">
    <citation type="thesis" date="2020" institute="ProQuest LLC" country="789 East Eisenhower Parkway, Ann Arbor, MI, USA">
        <title>Comparative Genomics and Chromosome Evolution.</title>
        <authorList>
            <person name="Mudd A.B."/>
        </authorList>
    </citation>
    <scope>NUCLEOTIDE SEQUENCE</scope>
    <source>
        <strain evidence="2">HN-11 Male</strain>
        <tissue evidence="2">Kidney and liver</tissue>
    </source>
</reference>
<proteinExistence type="predicted"/>
<accession>A0A8J6K9Q3</accession>
<evidence type="ECO:0000313" key="3">
    <source>
        <dbReference type="Proteomes" id="UP000770717"/>
    </source>
</evidence>
<dbReference type="Proteomes" id="UP000770717">
    <property type="component" value="Unassembled WGS sequence"/>
</dbReference>
<dbReference type="AlphaFoldDB" id="A0A8J6K9Q3"/>
<keyword evidence="3" id="KW-1185">Reference proteome</keyword>
<feature type="transmembrane region" description="Helical" evidence="1">
    <location>
        <begin position="48"/>
        <end position="66"/>
    </location>
</feature>
<protein>
    <submittedName>
        <fullName evidence="2">Uncharacterized protein</fullName>
    </submittedName>
</protein>
<organism evidence="2 3">
    <name type="scientific">Eleutherodactylus coqui</name>
    <name type="common">Puerto Rican coqui</name>
    <dbReference type="NCBI Taxonomy" id="57060"/>
    <lineage>
        <taxon>Eukaryota</taxon>
        <taxon>Metazoa</taxon>
        <taxon>Chordata</taxon>
        <taxon>Craniata</taxon>
        <taxon>Vertebrata</taxon>
        <taxon>Euteleostomi</taxon>
        <taxon>Amphibia</taxon>
        <taxon>Batrachia</taxon>
        <taxon>Anura</taxon>
        <taxon>Neobatrachia</taxon>
        <taxon>Hyloidea</taxon>
        <taxon>Eleutherodactylidae</taxon>
        <taxon>Eleutherodactylinae</taxon>
        <taxon>Eleutherodactylus</taxon>
        <taxon>Eleutherodactylus</taxon>
    </lineage>
</organism>
<name>A0A8J6K9Q3_ELECQ</name>
<dbReference type="EMBL" id="WNTK01000004">
    <property type="protein sequence ID" value="KAG9485943.1"/>
    <property type="molecule type" value="Genomic_DNA"/>
</dbReference>
<evidence type="ECO:0000313" key="2">
    <source>
        <dbReference type="EMBL" id="KAG9485943.1"/>
    </source>
</evidence>
<comment type="caution">
    <text evidence="2">The sequence shown here is derived from an EMBL/GenBank/DDBJ whole genome shotgun (WGS) entry which is preliminary data.</text>
</comment>
<gene>
    <name evidence="2" type="ORF">GDO78_008829</name>
</gene>
<keyword evidence="1" id="KW-0472">Membrane</keyword>